<keyword evidence="1" id="KW-1133">Transmembrane helix</keyword>
<dbReference type="Proteomes" id="UP000775213">
    <property type="component" value="Unassembled WGS sequence"/>
</dbReference>
<accession>A0AAV7GVC5</accession>
<organism evidence="2 3">
    <name type="scientific">Dendrobium chrysotoxum</name>
    <name type="common">Orchid</name>
    <dbReference type="NCBI Taxonomy" id="161865"/>
    <lineage>
        <taxon>Eukaryota</taxon>
        <taxon>Viridiplantae</taxon>
        <taxon>Streptophyta</taxon>
        <taxon>Embryophyta</taxon>
        <taxon>Tracheophyta</taxon>
        <taxon>Spermatophyta</taxon>
        <taxon>Magnoliopsida</taxon>
        <taxon>Liliopsida</taxon>
        <taxon>Asparagales</taxon>
        <taxon>Orchidaceae</taxon>
        <taxon>Epidendroideae</taxon>
        <taxon>Malaxideae</taxon>
        <taxon>Dendrobiinae</taxon>
        <taxon>Dendrobium</taxon>
    </lineage>
</organism>
<comment type="caution">
    <text evidence="2">The sequence shown here is derived from an EMBL/GenBank/DDBJ whole genome shotgun (WGS) entry which is preliminary data.</text>
</comment>
<dbReference type="AlphaFoldDB" id="A0AAV7GVC5"/>
<evidence type="ECO:0000313" key="2">
    <source>
        <dbReference type="EMBL" id="KAH0465810.1"/>
    </source>
</evidence>
<sequence>MSYSDLPIDILLCISSHLGIVNYLQFFDFPVKLERPPTHSPSMILPLKKKKVVPVPIVPSLPLIVVSPVVVALAPRNDGLRFTASPLQPSHKGRNITPIPFYHPQRSRAYERTPIWPQRLHHLKKKNEIFSYFSIDEEGLHDIYFQKIIVSSNDLFETAIAIFGPAKSLALARPGNQTWVLCPQLPLYAMQHEDQFEDSYYHEEDKRFYTITHFLMVLTFELNRKKILN</sequence>
<keyword evidence="1" id="KW-0472">Membrane</keyword>
<keyword evidence="1" id="KW-0812">Transmembrane</keyword>
<gene>
    <name evidence="2" type="ORF">IEQ34_005913</name>
</gene>
<reference evidence="2 3" key="1">
    <citation type="journal article" date="2021" name="Hortic Res">
        <title>Chromosome-scale assembly of the Dendrobium chrysotoxum genome enhances the understanding of orchid evolution.</title>
        <authorList>
            <person name="Zhang Y."/>
            <person name="Zhang G.Q."/>
            <person name="Zhang D."/>
            <person name="Liu X.D."/>
            <person name="Xu X.Y."/>
            <person name="Sun W.H."/>
            <person name="Yu X."/>
            <person name="Zhu X."/>
            <person name="Wang Z.W."/>
            <person name="Zhao X."/>
            <person name="Zhong W.Y."/>
            <person name="Chen H."/>
            <person name="Yin W.L."/>
            <person name="Huang T."/>
            <person name="Niu S.C."/>
            <person name="Liu Z.J."/>
        </authorList>
    </citation>
    <scope>NUCLEOTIDE SEQUENCE [LARGE SCALE GENOMIC DNA]</scope>
    <source>
        <strain evidence="2">Lindl</strain>
    </source>
</reference>
<evidence type="ECO:0000313" key="3">
    <source>
        <dbReference type="Proteomes" id="UP000775213"/>
    </source>
</evidence>
<proteinExistence type="predicted"/>
<dbReference type="EMBL" id="JAGFBR010000006">
    <property type="protein sequence ID" value="KAH0465810.1"/>
    <property type="molecule type" value="Genomic_DNA"/>
</dbReference>
<evidence type="ECO:0000256" key="1">
    <source>
        <dbReference type="SAM" id="Phobius"/>
    </source>
</evidence>
<feature type="transmembrane region" description="Helical" evidence="1">
    <location>
        <begin position="52"/>
        <end position="74"/>
    </location>
</feature>
<keyword evidence="3" id="KW-1185">Reference proteome</keyword>
<name>A0AAV7GVC5_DENCH</name>
<protein>
    <submittedName>
        <fullName evidence="2">Uncharacterized protein</fullName>
    </submittedName>
</protein>